<dbReference type="GO" id="GO:0032259">
    <property type="term" value="P:methylation"/>
    <property type="evidence" value="ECO:0007669"/>
    <property type="project" value="UniProtKB-KW"/>
</dbReference>
<dbReference type="InterPro" id="IPR029063">
    <property type="entry name" value="SAM-dependent_MTases_sf"/>
</dbReference>
<reference evidence="2 5" key="2">
    <citation type="submission" date="2016-07" db="EMBL/GenBank/DDBJ databases">
        <title>Complete genome sequences of Bordetella pseudohinzii.</title>
        <authorList>
            <person name="Spilker T."/>
            <person name="Darrah R."/>
            <person name="LiPuma J.J."/>
        </authorList>
    </citation>
    <scope>NUCLEOTIDE SEQUENCE [LARGE SCALE GENOMIC DNA]</scope>
    <source>
        <strain evidence="2 5">HI4681</strain>
    </source>
</reference>
<dbReference type="Proteomes" id="UP000092950">
    <property type="component" value="Chromosome"/>
</dbReference>
<name>A0A0J6BVX1_9BORD</name>
<evidence type="ECO:0000259" key="1">
    <source>
        <dbReference type="Pfam" id="PF05050"/>
    </source>
</evidence>
<dbReference type="Pfam" id="PF05050">
    <property type="entry name" value="Methyltransf_21"/>
    <property type="match status" value="1"/>
</dbReference>
<keyword evidence="3" id="KW-0489">Methyltransferase</keyword>
<dbReference type="AlphaFoldDB" id="A0A0J6BVX1"/>
<organism evidence="3 4">
    <name type="scientific">Bordetella pseudohinzii</name>
    <dbReference type="NCBI Taxonomy" id="1331258"/>
    <lineage>
        <taxon>Bacteria</taxon>
        <taxon>Pseudomonadati</taxon>
        <taxon>Pseudomonadota</taxon>
        <taxon>Betaproteobacteria</taxon>
        <taxon>Burkholderiales</taxon>
        <taxon>Alcaligenaceae</taxon>
        <taxon>Bordetella</taxon>
    </lineage>
</organism>
<dbReference type="Gene3D" id="3.40.50.150">
    <property type="entry name" value="Vaccinia Virus protein VP39"/>
    <property type="match status" value="1"/>
</dbReference>
<dbReference type="GO" id="GO:0008168">
    <property type="term" value="F:methyltransferase activity"/>
    <property type="evidence" value="ECO:0007669"/>
    <property type="project" value="UniProtKB-KW"/>
</dbReference>
<accession>A0A0M9IE87</accession>
<dbReference type="SUPFAM" id="SSF53335">
    <property type="entry name" value="S-adenosyl-L-methionine-dependent methyltransferases"/>
    <property type="match status" value="1"/>
</dbReference>
<proteinExistence type="predicted"/>
<keyword evidence="3" id="KW-0808">Transferase</keyword>
<dbReference type="NCBIfam" id="TIGR01444">
    <property type="entry name" value="fkbM_fam"/>
    <property type="match status" value="1"/>
</dbReference>
<gene>
    <name evidence="2" type="ORF">BBN53_02695</name>
    <name evidence="3" type="ORF">ERS370011_02978</name>
</gene>
<dbReference type="OrthoDB" id="7016221at2"/>
<evidence type="ECO:0000313" key="4">
    <source>
        <dbReference type="Proteomes" id="UP000053096"/>
    </source>
</evidence>
<sequence length="401" mass="45110">MSVLDWSALRAQGDERLRFIRQLEGFYVYAHSAASTMTRAHHHLLSGIYRDDPRFLGYCTLGAPSSLPWLADARWPGAGEYRPLADVLQQQMRGGGRIGMLTFCATPEEQMLLHRFRAWTFDYLAYLAERNRPMLYTPLAEERELTLGRLPDYLALVEDMDARSQGAMRARLAALASLDRHLLQREATPFAHMYFNGLNEADSFVPHAWENYVDVGATNGAELLRLASLVDDLERSRFWALEPNAVDFAHLKQLRFFLPARVARGFACGRHGGSVDFYTDPLIQDGSRLVPPACDPAWRQANAAHIESVPCVALDTLVPDPITLLKIDVEGGELEVLQGAIGHVARPDCRVAVAAYHYPKDVLELCAFFRELGRGRLRLRQHDATLWDLILYVDDPARPAA</sequence>
<feature type="domain" description="Methyltransferase FkbM" evidence="1">
    <location>
        <begin position="214"/>
        <end position="373"/>
    </location>
</feature>
<dbReference type="EMBL" id="CP016440">
    <property type="protein sequence ID" value="ANY14896.1"/>
    <property type="molecule type" value="Genomic_DNA"/>
</dbReference>
<reference evidence="3 4" key="1">
    <citation type="submission" date="2015-09" db="EMBL/GenBank/DDBJ databases">
        <authorList>
            <person name="Jackson K.R."/>
            <person name="Lunt B.L."/>
            <person name="Fisher J.N.B."/>
            <person name="Gardner A.V."/>
            <person name="Bailey M.E."/>
            <person name="Deus L.M."/>
            <person name="Earl A.S."/>
            <person name="Gibby P.D."/>
            <person name="Hartmann K.A."/>
            <person name="Liu J.E."/>
            <person name="Manci A.M."/>
            <person name="Nielsen D.A."/>
            <person name="Solomon M.B."/>
            <person name="Breakwell D.P."/>
            <person name="Burnett S.H."/>
            <person name="Grose J.H."/>
        </authorList>
    </citation>
    <scope>NUCLEOTIDE SEQUENCE [LARGE SCALE GENOMIC DNA]</scope>
    <source>
        <strain evidence="3 4">2789STDY5608636</strain>
    </source>
</reference>
<protein>
    <submittedName>
        <fullName evidence="3">Methyltransferase, FkbM family</fullName>
    </submittedName>
</protein>
<evidence type="ECO:0000313" key="3">
    <source>
        <dbReference type="EMBL" id="CUI94410.1"/>
    </source>
</evidence>
<keyword evidence="5" id="KW-1185">Reference proteome</keyword>
<dbReference type="Proteomes" id="UP000053096">
    <property type="component" value="Unassembled WGS sequence"/>
</dbReference>
<dbReference type="KEGG" id="bpdz:BBN53_02695"/>
<evidence type="ECO:0000313" key="2">
    <source>
        <dbReference type="EMBL" id="ANY14896.1"/>
    </source>
</evidence>
<dbReference type="RefSeq" id="WP_043209826.1">
    <property type="nucleotide sequence ID" value="NZ_CAJGUP010000080.1"/>
</dbReference>
<evidence type="ECO:0000313" key="5">
    <source>
        <dbReference type="Proteomes" id="UP000092950"/>
    </source>
</evidence>
<dbReference type="EMBL" id="CYTV01000008">
    <property type="protein sequence ID" value="CUI94410.1"/>
    <property type="molecule type" value="Genomic_DNA"/>
</dbReference>
<dbReference type="InterPro" id="IPR006342">
    <property type="entry name" value="FkbM_mtfrase"/>
</dbReference>
<accession>A0A0J6BVX1</accession>